<evidence type="ECO:0000313" key="3">
    <source>
        <dbReference type="Proteomes" id="UP001295794"/>
    </source>
</evidence>
<comment type="caution">
    <text evidence="2">The sequence shown here is derived from an EMBL/GenBank/DDBJ whole genome shotgun (WGS) entry which is preliminary data.</text>
</comment>
<protein>
    <submittedName>
        <fullName evidence="2">Uncharacterized protein</fullName>
    </submittedName>
</protein>
<evidence type="ECO:0000256" key="1">
    <source>
        <dbReference type="SAM" id="MobiDB-lite"/>
    </source>
</evidence>
<keyword evidence="3" id="KW-1185">Reference proteome</keyword>
<proteinExistence type="predicted"/>
<dbReference type="AlphaFoldDB" id="A0AAD2JX00"/>
<accession>A0AAD2JX00</accession>
<dbReference type="InterPro" id="IPR046521">
    <property type="entry name" value="DUF6698"/>
</dbReference>
<feature type="compositionally biased region" description="Basic and acidic residues" evidence="1">
    <location>
        <begin position="10"/>
        <end position="24"/>
    </location>
</feature>
<sequence>MHRQSYTGIEDGRARRRTDIAHEQDENDLGNEEPFHESLSQKKHKNFVFAIIYYDRYSYLRGFCIGCGSSGWYLNRVATMFSPYGHADMSAYMCGRQNSEKLITSLLHRTCSFSSTHTMPRRAPVRLSTPTPEEMAAVEKINQQMACTAQKKAGDDNKNASVASHGRNLARIVGPVPSIADAVEFAVGLDLKDNLDDDPDWTPKLTSAIQQRDWETWRIICKAMPTFREDMIQLGSQVSVRKQYCNKLAIAAKKCKGDDARSLKVHIIDYINGPGKPKPIMETQGDKSDRGFYNPDIAPLLCPAKYEPSPSVIQRIRDNTLRVKEGDIPHFMYGPDTIYDPDDPEKGLLEGPPPVLAATAKHIYQAPSVALKAPGAHRGRAGNAAINNVTALTPRDVAYVAMQLRFALSSVSSLDKSDSFDLVKFYWNVMKLLDCDEGAKAIELFNHQVFGHRAEKDVFDDEDTDLDDFSSIEARRAAKRRRLMEDTASQSSES</sequence>
<name>A0AAD2JX00_9AGAR</name>
<evidence type="ECO:0000313" key="2">
    <source>
        <dbReference type="EMBL" id="CAK5266502.1"/>
    </source>
</evidence>
<dbReference type="Pfam" id="PF20414">
    <property type="entry name" value="DUF6698"/>
    <property type="match status" value="1"/>
</dbReference>
<dbReference type="EMBL" id="CAVNYO010000109">
    <property type="protein sequence ID" value="CAK5266502.1"/>
    <property type="molecule type" value="Genomic_DNA"/>
</dbReference>
<dbReference type="Proteomes" id="UP001295794">
    <property type="component" value="Unassembled WGS sequence"/>
</dbReference>
<organism evidence="2 3">
    <name type="scientific">Mycena citricolor</name>
    <dbReference type="NCBI Taxonomy" id="2018698"/>
    <lineage>
        <taxon>Eukaryota</taxon>
        <taxon>Fungi</taxon>
        <taxon>Dikarya</taxon>
        <taxon>Basidiomycota</taxon>
        <taxon>Agaricomycotina</taxon>
        <taxon>Agaricomycetes</taxon>
        <taxon>Agaricomycetidae</taxon>
        <taxon>Agaricales</taxon>
        <taxon>Marasmiineae</taxon>
        <taxon>Mycenaceae</taxon>
        <taxon>Mycena</taxon>
    </lineage>
</organism>
<feature type="region of interest" description="Disordered" evidence="1">
    <location>
        <begin position="1"/>
        <end position="37"/>
    </location>
</feature>
<gene>
    <name evidence="2" type="ORF">MYCIT1_LOCUS8281</name>
</gene>
<reference evidence="2" key="1">
    <citation type="submission" date="2023-11" db="EMBL/GenBank/DDBJ databases">
        <authorList>
            <person name="De Vega J J."/>
            <person name="De Vega J J."/>
        </authorList>
    </citation>
    <scope>NUCLEOTIDE SEQUENCE</scope>
</reference>